<keyword evidence="10" id="KW-0406">Ion transport</keyword>
<evidence type="ECO:0000256" key="2">
    <source>
        <dbReference type="ARBA" id="ARBA00022448"/>
    </source>
</evidence>
<evidence type="ECO:0000256" key="10">
    <source>
        <dbReference type="ARBA" id="ARBA00023065"/>
    </source>
</evidence>
<evidence type="ECO:0000256" key="9">
    <source>
        <dbReference type="ARBA" id="ARBA00022989"/>
    </source>
</evidence>
<protein>
    <recommendedName>
        <fullName evidence="15">Calcium-channel protein CCH1</fullName>
    </recommendedName>
</protein>
<keyword evidence="5" id="KW-0107">Calcium channel</keyword>
<feature type="transmembrane region" description="Helical" evidence="17">
    <location>
        <begin position="762"/>
        <end position="779"/>
    </location>
</feature>
<feature type="transmembrane region" description="Helical" evidence="17">
    <location>
        <begin position="1563"/>
        <end position="1586"/>
    </location>
</feature>
<evidence type="ECO:0000256" key="11">
    <source>
        <dbReference type="ARBA" id="ARBA00023136"/>
    </source>
</evidence>
<dbReference type="InterPro" id="IPR027359">
    <property type="entry name" value="Volt_channel_dom_sf"/>
</dbReference>
<feature type="compositionally biased region" description="Low complexity" evidence="16">
    <location>
        <begin position="2122"/>
        <end position="2135"/>
    </location>
</feature>
<feature type="transmembrane region" description="Helical" evidence="17">
    <location>
        <begin position="1030"/>
        <end position="1051"/>
    </location>
</feature>
<feature type="domain" description="Ion transport" evidence="18">
    <location>
        <begin position="583"/>
        <end position="828"/>
    </location>
</feature>
<keyword evidence="11 17" id="KW-0472">Membrane</keyword>
<feature type="domain" description="Ion transport" evidence="18">
    <location>
        <begin position="1642"/>
        <end position="1889"/>
    </location>
</feature>
<comment type="subcellular location">
    <subcellularLocation>
        <location evidence="1">Cell membrane</location>
        <topology evidence="1">Multi-pass membrane protein</topology>
    </subcellularLocation>
</comment>
<feature type="region of interest" description="Disordered" evidence="16">
    <location>
        <begin position="148"/>
        <end position="210"/>
    </location>
</feature>
<evidence type="ECO:0000256" key="13">
    <source>
        <dbReference type="ARBA" id="ARBA00023303"/>
    </source>
</evidence>
<dbReference type="GO" id="GO:0005891">
    <property type="term" value="C:voltage-gated calcium channel complex"/>
    <property type="evidence" value="ECO:0007669"/>
    <property type="project" value="TreeGrafter"/>
</dbReference>
<evidence type="ECO:0000256" key="12">
    <source>
        <dbReference type="ARBA" id="ARBA00023180"/>
    </source>
</evidence>
<dbReference type="Pfam" id="PF00520">
    <property type="entry name" value="Ion_trans"/>
    <property type="match status" value="4"/>
</dbReference>
<comment type="similarity">
    <text evidence="14">Belongs to the calcium channel alpha-1 subunit (TC 1.A.1.11) family.</text>
</comment>
<dbReference type="EMBL" id="KN833010">
    <property type="protein sequence ID" value="KIM79333.1"/>
    <property type="molecule type" value="Genomic_DNA"/>
</dbReference>
<feature type="region of interest" description="Disordered" evidence="16">
    <location>
        <begin position="487"/>
        <end position="516"/>
    </location>
</feature>
<feature type="region of interest" description="Disordered" evidence="16">
    <location>
        <begin position="91"/>
        <end position="124"/>
    </location>
</feature>
<dbReference type="FunFam" id="1.10.287.70:FF:000093">
    <property type="entry name" value="Calcium channel subunit Cch1"/>
    <property type="match status" value="1"/>
</dbReference>
<keyword evidence="6 17" id="KW-0812">Transmembrane</keyword>
<evidence type="ECO:0000256" key="4">
    <source>
        <dbReference type="ARBA" id="ARBA00022568"/>
    </source>
</evidence>
<feature type="transmembrane region" description="Helical" evidence="17">
    <location>
        <begin position="1677"/>
        <end position="1695"/>
    </location>
</feature>
<evidence type="ECO:0000256" key="17">
    <source>
        <dbReference type="SAM" id="Phobius"/>
    </source>
</evidence>
<keyword evidence="13" id="KW-0407">Ion channel</keyword>
<evidence type="ECO:0000256" key="3">
    <source>
        <dbReference type="ARBA" id="ARBA00022475"/>
    </source>
</evidence>
<evidence type="ECO:0000256" key="7">
    <source>
        <dbReference type="ARBA" id="ARBA00022837"/>
    </source>
</evidence>
<feature type="compositionally biased region" description="Low complexity" evidence="16">
    <location>
        <begin position="494"/>
        <end position="516"/>
    </location>
</feature>
<evidence type="ECO:0000256" key="14">
    <source>
        <dbReference type="ARBA" id="ARBA00061395"/>
    </source>
</evidence>
<dbReference type="Gene3D" id="1.10.287.70">
    <property type="match status" value="4"/>
</dbReference>
<evidence type="ECO:0000256" key="5">
    <source>
        <dbReference type="ARBA" id="ARBA00022673"/>
    </source>
</evidence>
<evidence type="ECO:0000313" key="19">
    <source>
        <dbReference type="EMBL" id="KIM79333.1"/>
    </source>
</evidence>
<dbReference type="STRING" id="765440.A0A0C3AZA0"/>
<keyword evidence="7" id="KW-0106">Calcium</keyword>
<evidence type="ECO:0000256" key="15">
    <source>
        <dbReference type="ARBA" id="ARBA00067459"/>
    </source>
</evidence>
<evidence type="ECO:0000256" key="1">
    <source>
        <dbReference type="ARBA" id="ARBA00004651"/>
    </source>
</evidence>
<feature type="transmembrane region" description="Helical" evidence="17">
    <location>
        <begin position="657"/>
        <end position="677"/>
    </location>
</feature>
<feature type="compositionally biased region" description="Low complexity" evidence="16">
    <location>
        <begin position="153"/>
        <end position="166"/>
    </location>
</feature>
<reference evidence="19 20" key="1">
    <citation type="submission" date="2014-04" db="EMBL/GenBank/DDBJ databases">
        <authorList>
            <consortium name="DOE Joint Genome Institute"/>
            <person name="Kuo A."/>
            <person name="Tarkka M."/>
            <person name="Buscot F."/>
            <person name="Kohler A."/>
            <person name="Nagy L.G."/>
            <person name="Floudas D."/>
            <person name="Copeland A."/>
            <person name="Barry K.W."/>
            <person name="Cichocki N."/>
            <person name="Veneault-Fourrey C."/>
            <person name="LaButti K."/>
            <person name="Lindquist E.A."/>
            <person name="Lipzen A."/>
            <person name="Lundell T."/>
            <person name="Morin E."/>
            <person name="Murat C."/>
            <person name="Sun H."/>
            <person name="Tunlid A."/>
            <person name="Henrissat B."/>
            <person name="Grigoriev I.V."/>
            <person name="Hibbett D.S."/>
            <person name="Martin F."/>
            <person name="Nordberg H.P."/>
            <person name="Cantor M.N."/>
            <person name="Hua S.X."/>
        </authorList>
    </citation>
    <scope>NUCLEOTIDE SEQUENCE [LARGE SCALE GENOMIC DNA]</scope>
    <source>
        <strain evidence="19 20">F 1598</strain>
    </source>
</reference>
<keyword evidence="20" id="KW-1185">Reference proteome</keyword>
<keyword evidence="2" id="KW-0813">Transport</keyword>
<dbReference type="InterPro" id="IPR050599">
    <property type="entry name" value="VDCC_alpha-1_subunit"/>
</dbReference>
<feature type="region of interest" description="Disordered" evidence="16">
    <location>
        <begin position="2093"/>
        <end position="2177"/>
    </location>
</feature>
<dbReference type="FunCoup" id="A0A0C3AZA0">
    <property type="interactions" value="29"/>
</dbReference>
<feature type="compositionally biased region" description="Polar residues" evidence="16">
    <location>
        <begin position="2152"/>
        <end position="2161"/>
    </location>
</feature>
<dbReference type="HOGENOM" id="CLU_000443_1_0_1"/>
<dbReference type="SUPFAM" id="SSF81324">
    <property type="entry name" value="Voltage-gated potassium channels"/>
    <property type="match status" value="4"/>
</dbReference>
<name>A0A0C3AZA0_PILCF</name>
<keyword evidence="9 17" id="KW-1133">Transmembrane helix</keyword>
<dbReference type="GO" id="GO:0098703">
    <property type="term" value="P:calcium ion import across plasma membrane"/>
    <property type="evidence" value="ECO:0007669"/>
    <property type="project" value="TreeGrafter"/>
</dbReference>
<feature type="domain" description="Ion transport" evidence="18">
    <location>
        <begin position="867"/>
        <end position="1099"/>
    </location>
</feature>
<evidence type="ECO:0000259" key="18">
    <source>
        <dbReference type="Pfam" id="PF00520"/>
    </source>
</evidence>
<accession>A0A0C3AZA0</accession>
<feature type="transmembrane region" description="Helical" evidence="17">
    <location>
        <begin position="1854"/>
        <end position="1873"/>
    </location>
</feature>
<evidence type="ECO:0000256" key="8">
    <source>
        <dbReference type="ARBA" id="ARBA00022882"/>
    </source>
</evidence>
<sequence length="2201" mass="245059">MVDPLNSSSSAIDLSYSRPPSPSQPTLTPEGTATSRARRRASWGRVDAAGRDPLSRIDLGDNINNMHQGNARARPALTLDSDSFFDDHPLAHNTARGTYTSTSTTSSSSGYRTTLPGQSSASLMSRHDSEIELEMDTDAGREDDEARLTSNMGSAGSGLASASSTPTPSPGWQDTERNAFSSPTQTQRRRTTLRYTPSPSPLHKTSSALHTVSHSIRRVSMRVVNLAGGDEPGLVRLPDYDGYDGGYVDAKGDDGDGEEEDGEGGYVGRVGGMRGTTLGCFGPRSRVRLFLFRFLVYPYTEPLILLLIVLNAVVLTIQASPTLNLPDPSSNTTIIGTGGVGVKGYFHTWEDYALFGLFVLFTLEAFARICVSGFLLDPEVPTSSLFVWPFSTDSSPTSTTNPPTISNSITAALPGTSSSNVNLTPNINPNSNSNMMSRQPSLARGLTVRQKLMQVQRNVMRPFRLKYSSSGAGPGAGYTLGSNASSTTLGGGTRSTTTINTTTTNTNTNTNPTNGNVFEKTKNKLSHLRNNPSQPTFFTTALRSDVHPTASTTPYETPPPDLISLPFRLNVSSLHDKTRRNVPYLRHSWSRIDFVAVVSFWICFALACFGVERSGGESGGYHIGAFRAMSVLRTARLLAISSGTTTIMRSLKTARPLLTSVAYFVLFAMILFSIIGVQSFKGSLRRTCFLSPTQGEQEIQLPNPMLGNQFCGGYIDSETLNVTGYVQLDNTSASSTKGYICPLGQVCKESQNPNGNVESFDTIYYAALQVIIVASANGWSPLMYSMIDAEFFVSCCFFIVCIVVLNFWLINLFVAVITNTFSAIRSDTKKSAFGAAPLGPVVDERDEGWAVDGRHVSKHNNLKVIYQYTRWCWVFFALASLVVQATRTVDISDLHKIILDKGELAITTLFDIEIIIRVLAELPDWRGFFNHGHNWLDLMLAIGSSIIQIPAIHGSEVYPWLTIFQLARFYRVILEVPRMRPLLLAVFGNMYGLVNMSLFLILVNFIAALVAIQLLRGDVPGSSNINFGELFNAFLGIYQVFSSENWTNVLYETTQAEIPLGQAVILAIFVSSWLLFANFIVLQMFIAVINENFNVAEESKKGQQATDYWATTHAPYTGHVSWIRRLNPYRWVKAAPVSVRVDNLPSNLVLPMQKALVQDYNMTGQDGRPAASNVGARRGPGHYPSRSLTLLQQLFAGDTRSNDVPLTNLRQARRDSAIRQDPNDEETERHLEILAQLNTEAATAEDVNDAFYERRAQRADFIRDHPTFDKTFWIFSQKNTFRRMCQKLVQPPGGERIFGTPRSPIAHPIFQLALLLAVIGGIVVESIATPLYRRDFYLRHGLVRFAWFDIAEAAFGLTLVVEFIIKVVADGFVFTPNAYVRSIWNVLDLFILAGLIVNLTTTLIFIGGLSRFTRALKALRALRLITLIDMMRNTFQSLIISGVIRILDAAILAILYMIPYAVWGLNIFAGKMNECNDQNANGLSDCNNEFDNTVLGDSFGFLVPRVWDNPSPSTTFSFDTFRSALLILFEIVSLEGWIDVMGIATSITGVDLQPQTNASQVNAIFFLIYNLLGGVVILTLFVSIIIGNFSSKTGTAFLTQPQREWIDLQKLIKRQRPSKRPSSRPTWAIRAWCFDRAVNKHGWWSRMMTALFIVQIFALMTQTFSTQKVADSVRNDFFLLVTFVYVIDIIVRFFGLGWRSFRANGWNVFDVVVAGGSFVTTLIVRFGSSGFATQQLQKLFLVSIAFKLVQRTNNLNKLFKTAMASLPVIVSLLSLWLILFIFFAILFVEVFGMTKWNSAETHTQNYSTMGSALVMLAFMSTGEGWNQYMHDYTIVYPRCTNSSATNSESDCGSVGWAFTLFIAWNLLSMYIFVNMFTGVVVENFSYVFQTTGGAKSITREEMRAFKKVWAEFANQKTGFLERNRFVPFFAKLSGIFEARIYPVEYSTPNIMNACKDTRDSDYSWPSKVAEGIDLNKLAKVLNSIDYAAIQRRRNLYSRLYHEASISHQQGRGISFTDMLMMLAHHKLIVDRDALVLKDLVVRTETNKLVTDLVNLDRVRSLLKMISHRRRFLAKRKRSHVMWMQQQAIPAIVVDTMPSTPPPTTRDITSARRDGTVRTPEQSSPSPVDYYSPDLSLGDSNRTSLQRSRRTSDMSMLSTDLGNNHIRDSSLSTDEDPHNVLSSMQNSMWGDMMLEAAKDEED</sequence>
<dbReference type="Proteomes" id="UP000054166">
    <property type="component" value="Unassembled WGS sequence"/>
</dbReference>
<evidence type="ECO:0000256" key="6">
    <source>
        <dbReference type="ARBA" id="ARBA00022692"/>
    </source>
</evidence>
<feature type="transmembrane region" description="Helical" evidence="17">
    <location>
        <begin position="1309"/>
        <end position="1333"/>
    </location>
</feature>
<feature type="compositionally biased region" description="Polar residues" evidence="16">
    <location>
        <begin position="1"/>
        <end position="12"/>
    </location>
</feature>
<dbReference type="Gene3D" id="1.20.120.350">
    <property type="entry name" value="Voltage-gated potassium channels. Chain C"/>
    <property type="match status" value="3"/>
</dbReference>
<feature type="transmembrane region" description="Helical" evidence="17">
    <location>
        <begin position="594"/>
        <end position="612"/>
    </location>
</feature>
<evidence type="ECO:0000313" key="20">
    <source>
        <dbReference type="Proteomes" id="UP000054166"/>
    </source>
</evidence>
<dbReference type="InParanoid" id="A0A0C3AZA0"/>
<feature type="region of interest" description="Disordered" evidence="16">
    <location>
        <begin position="1"/>
        <end position="55"/>
    </location>
</feature>
<feature type="transmembrane region" description="Helical" evidence="17">
    <location>
        <begin position="1434"/>
        <end position="1458"/>
    </location>
</feature>
<keyword evidence="3" id="KW-1003">Cell membrane</keyword>
<keyword evidence="8" id="KW-0851">Voltage-gated channel</keyword>
<dbReference type="OrthoDB" id="416585at2759"/>
<feature type="transmembrane region" description="Helical" evidence="17">
    <location>
        <begin position="1707"/>
        <end position="1726"/>
    </location>
</feature>
<feature type="transmembrane region" description="Helical" evidence="17">
    <location>
        <begin position="868"/>
        <end position="886"/>
    </location>
</feature>
<gene>
    <name evidence="19" type="ORF">PILCRDRAFT_823588</name>
</gene>
<feature type="transmembrane region" description="Helical" evidence="17">
    <location>
        <begin position="982"/>
        <end position="1010"/>
    </location>
</feature>
<dbReference type="PANTHER" id="PTHR45628:SF7">
    <property type="entry name" value="VOLTAGE-DEPENDENT CALCIUM CHANNEL TYPE A SUBUNIT ALPHA-1"/>
    <property type="match status" value="1"/>
</dbReference>
<keyword evidence="12" id="KW-0325">Glycoprotein</keyword>
<organism evidence="19 20">
    <name type="scientific">Piloderma croceum (strain F 1598)</name>
    <dbReference type="NCBI Taxonomy" id="765440"/>
    <lineage>
        <taxon>Eukaryota</taxon>
        <taxon>Fungi</taxon>
        <taxon>Dikarya</taxon>
        <taxon>Basidiomycota</taxon>
        <taxon>Agaricomycotina</taxon>
        <taxon>Agaricomycetes</taxon>
        <taxon>Agaricomycetidae</taxon>
        <taxon>Atheliales</taxon>
        <taxon>Atheliaceae</taxon>
        <taxon>Piloderma</taxon>
    </lineage>
</organism>
<feature type="compositionally biased region" description="Low complexity" evidence="16">
    <location>
        <begin position="96"/>
        <end position="114"/>
    </location>
</feature>
<keyword evidence="4" id="KW-0109">Calcium transport</keyword>
<feature type="transmembrane region" description="Helical" evidence="17">
    <location>
        <begin position="1389"/>
        <end position="1413"/>
    </location>
</feature>
<feature type="domain" description="Ion transport" evidence="18">
    <location>
        <begin position="1309"/>
        <end position="1593"/>
    </location>
</feature>
<feature type="transmembrane region" description="Helical" evidence="17">
    <location>
        <begin position="1345"/>
        <end position="1369"/>
    </location>
</feature>
<feature type="transmembrane region" description="Helical" evidence="17">
    <location>
        <begin position="1643"/>
        <end position="1665"/>
    </location>
</feature>
<dbReference type="InterPro" id="IPR005821">
    <property type="entry name" value="Ion_trans_dom"/>
</dbReference>
<evidence type="ECO:0000256" key="16">
    <source>
        <dbReference type="SAM" id="MobiDB-lite"/>
    </source>
</evidence>
<dbReference type="PANTHER" id="PTHR45628">
    <property type="entry name" value="VOLTAGE-DEPENDENT CALCIUM CHANNEL TYPE A SUBUNIT ALPHA-1"/>
    <property type="match status" value="1"/>
</dbReference>
<reference evidence="20" key="2">
    <citation type="submission" date="2015-01" db="EMBL/GenBank/DDBJ databases">
        <title>Evolutionary Origins and Diversification of the Mycorrhizal Mutualists.</title>
        <authorList>
            <consortium name="DOE Joint Genome Institute"/>
            <consortium name="Mycorrhizal Genomics Consortium"/>
            <person name="Kohler A."/>
            <person name="Kuo A."/>
            <person name="Nagy L.G."/>
            <person name="Floudas D."/>
            <person name="Copeland A."/>
            <person name="Barry K.W."/>
            <person name="Cichocki N."/>
            <person name="Veneault-Fourrey C."/>
            <person name="LaButti K."/>
            <person name="Lindquist E.A."/>
            <person name="Lipzen A."/>
            <person name="Lundell T."/>
            <person name="Morin E."/>
            <person name="Murat C."/>
            <person name="Riley R."/>
            <person name="Ohm R."/>
            <person name="Sun H."/>
            <person name="Tunlid A."/>
            <person name="Henrissat B."/>
            <person name="Grigoriev I.V."/>
            <person name="Hibbett D.S."/>
            <person name="Martin F."/>
        </authorList>
    </citation>
    <scope>NUCLEOTIDE SEQUENCE [LARGE SCALE GENOMIC DNA]</scope>
    <source>
        <strain evidence="20">F 1598</strain>
    </source>
</reference>
<feature type="transmembrane region" description="Helical" evidence="17">
    <location>
        <begin position="1761"/>
        <end position="1788"/>
    </location>
</feature>
<proteinExistence type="inferred from homology"/>
<dbReference type="GO" id="GO:0008331">
    <property type="term" value="F:high voltage-gated calcium channel activity"/>
    <property type="evidence" value="ECO:0007669"/>
    <property type="project" value="TreeGrafter"/>
</dbReference>
<feature type="transmembrane region" description="Helical" evidence="17">
    <location>
        <begin position="791"/>
        <end position="817"/>
    </location>
</feature>
<feature type="transmembrane region" description="Helical" evidence="17">
    <location>
        <begin position="1063"/>
        <end position="1089"/>
    </location>
</feature>